<feature type="region of interest" description="Disordered" evidence="1">
    <location>
        <begin position="82"/>
        <end position="105"/>
    </location>
</feature>
<reference evidence="2" key="2">
    <citation type="submission" date="2019-07" db="EMBL/GenBank/DDBJ databases">
        <authorList>
            <person name="Yang Y."/>
            <person name="Bocs S."/>
            <person name="Baudouin L."/>
        </authorList>
    </citation>
    <scope>NUCLEOTIDE SEQUENCE</scope>
    <source>
        <tissue evidence="2">Spear leaf of Hainan Tall coconut</tissue>
    </source>
</reference>
<accession>A0A8K0N8G3</accession>
<evidence type="ECO:0000313" key="3">
    <source>
        <dbReference type="Proteomes" id="UP000797356"/>
    </source>
</evidence>
<evidence type="ECO:0000313" key="2">
    <source>
        <dbReference type="EMBL" id="KAG1362573.1"/>
    </source>
</evidence>
<organism evidence="2 3">
    <name type="scientific">Cocos nucifera</name>
    <name type="common">Coconut palm</name>
    <dbReference type="NCBI Taxonomy" id="13894"/>
    <lineage>
        <taxon>Eukaryota</taxon>
        <taxon>Viridiplantae</taxon>
        <taxon>Streptophyta</taxon>
        <taxon>Embryophyta</taxon>
        <taxon>Tracheophyta</taxon>
        <taxon>Spermatophyta</taxon>
        <taxon>Magnoliopsida</taxon>
        <taxon>Liliopsida</taxon>
        <taxon>Arecaceae</taxon>
        <taxon>Arecoideae</taxon>
        <taxon>Cocoseae</taxon>
        <taxon>Attaleinae</taxon>
        <taxon>Cocos</taxon>
    </lineage>
</organism>
<comment type="caution">
    <text evidence="2">The sequence shown here is derived from an EMBL/GenBank/DDBJ whole genome shotgun (WGS) entry which is preliminary data.</text>
</comment>
<evidence type="ECO:0000256" key="1">
    <source>
        <dbReference type="SAM" id="MobiDB-lite"/>
    </source>
</evidence>
<dbReference type="Proteomes" id="UP000797356">
    <property type="component" value="Chromosome 10"/>
</dbReference>
<sequence length="105" mass="11916">MGYARASVMIDITHSICSSTKVNVNGTILWQKSIYEDLPDICYTYGRITIDQGDCGCSLLPENLRDIQVYGPWIRMSRVPMVNQSSETTRETNQSHKGEQGEVWK</sequence>
<protein>
    <submittedName>
        <fullName evidence="2">Uncharacterized protein</fullName>
    </submittedName>
</protein>
<keyword evidence="3" id="KW-1185">Reference proteome</keyword>
<feature type="compositionally biased region" description="Basic and acidic residues" evidence="1">
    <location>
        <begin position="88"/>
        <end position="105"/>
    </location>
</feature>
<name>A0A8K0N8G3_COCNU</name>
<dbReference type="EMBL" id="CM017881">
    <property type="protein sequence ID" value="KAG1362573.1"/>
    <property type="molecule type" value="Genomic_DNA"/>
</dbReference>
<gene>
    <name evidence="2" type="ORF">COCNU_10G007920</name>
</gene>
<proteinExistence type="predicted"/>
<reference evidence="2" key="1">
    <citation type="journal article" date="2017" name="Gigascience">
        <title>The genome draft of coconut (Cocos nucifera).</title>
        <authorList>
            <person name="Xiao Y."/>
            <person name="Xu P."/>
            <person name="Fan H."/>
            <person name="Baudouin L."/>
            <person name="Xia W."/>
            <person name="Bocs S."/>
            <person name="Xu J."/>
            <person name="Li Q."/>
            <person name="Guo A."/>
            <person name="Zhou L."/>
            <person name="Li J."/>
            <person name="Wu Y."/>
            <person name="Ma Z."/>
            <person name="Armero A."/>
            <person name="Issali A.E."/>
            <person name="Liu N."/>
            <person name="Peng M."/>
            <person name="Yang Y."/>
        </authorList>
    </citation>
    <scope>NUCLEOTIDE SEQUENCE</scope>
    <source>
        <tissue evidence="2">Spear leaf of Hainan Tall coconut</tissue>
    </source>
</reference>
<dbReference type="AlphaFoldDB" id="A0A8K0N8G3"/>